<evidence type="ECO:0000256" key="2">
    <source>
        <dbReference type="ARBA" id="ARBA00022670"/>
    </source>
</evidence>
<organism evidence="5 6">
    <name type="scientific">Rubritalea squalenifaciens DSM 18772</name>
    <dbReference type="NCBI Taxonomy" id="1123071"/>
    <lineage>
        <taxon>Bacteria</taxon>
        <taxon>Pseudomonadati</taxon>
        <taxon>Verrucomicrobiota</taxon>
        <taxon>Verrucomicrobiia</taxon>
        <taxon>Verrucomicrobiales</taxon>
        <taxon>Rubritaleaceae</taxon>
        <taxon>Rubritalea</taxon>
    </lineage>
</organism>
<keyword evidence="2 5" id="KW-0645">Protease</keyword>
<dbReference type="PANTHER" id="PTHR22939:SF129">
    <property type="entry name" value="SERINE PROTEASE HTRA2, MITOCHONDRIAL"/>
    <property type="match status" value="1"/>
</dbReference>
<sequence length="346" mass="37526">MPLRGVIVLNMRKLFPLKPLLVLTILTSAFGIQGALAERPYFNDKKVPDSREDLLAIQDALTSSLEKARAATVCIQIGKGSGSGVIISEDGLILTAAHVTGATNKKLKVIMEDGTELEAVSMGLNSENDAAMMKITTEGKYPFVEIDSAKSFDESDLKLGDWVFSLGHSGGFDKERGSVVRLGRLVRIANHTIQSDCILIGGDSGGPLFDMNGKLIGIHSRVGKVLDQNMHVPMHVYHTFWKQMSEGEFIGDGPFAQRPVPGSGFIGIAVKEVEGGLEITELDEKAPAKAAEVKVGDILIKVNDDVVQKRDQMAKLMKQYAAGDELELTLLREGKELTVKVVLDKR</sequence>
<dbReference type="Gene3D" id="2.40.10.10">
    <property type="entry name" value="Trypsin-like serine proteases"/>
    <property type="match status" value="2"/>
</dbReference>
<dbReference type="AlphaFoldDB" id="A0A1M6RNK8"/>
<evidence type="ECO:0000313" key="6">
    <source>
        <dbReference type="Proteomes" id="UP000184510"/>
    </source>
</evidence>
<name>A0A1M6RNK8_9BACT</name>
<evidence type="ECO:0000313" key="5">
    <source>
        <dbReference type="EMBL" id="SHK34036.1"/>
    </source>
</evidence>
<evidence type="ECO:0000256" key="1">
    <source>
        <dbReference type="ARBA" id="ARBA00010541"/>
    </source>
</evidence>
<dbReference type="SUPFAM" id="SSF50156">
    <property type="entry name" value="PDZ domain-like"/>
    <property type="match status" value="1"/>
</dbReference>
<dbReference type="STRING" id="1123071.SAMN02745181_3647"/>
<feature type="domain" description="PDZ" evidence="4">
    <location>
        <begin position="263"/>
        <end position="334"/>
    </location>
</feature>
<dbReference type="InterPro" id="IPR001478">
    <property type="entry name" value="PDZ"/>
</dbReference>
<dbReference type="PANTHER" id="PTHR22939">
    <property type="entry name" value="SERINE PROTEASE FAMILY S1C HTRA-RELATED"/>
    <property type="match status" value="1"/>
</dbReference>
<dbReference type="InterPro" id="IPR036034">
    <property type="entry name" value="PDZ_sf"/>
</dbReference>
<dbReference type="SUPFAM" id="SSF50494">
    <property type="entry name" value="Trypsin-like serine proteases"/>
    <property type="match status" value="1"/>
</dbReference>
<dbReference type="Proteomes" id="UP000184510">
    <property type="component" value="Unassembled WGS sequence"/>
</dbReference>
<reference evidence="5 6" key="1">
    <citation type="submission" date="2016-11" db="EMBL/GenBank/DDBJ databases">
        <authorList>
            <person name="Jaros S."/>
            <person name="Januszkiewicz K."/>
            <person name="Wedrychowicz H."/>
        </authorList>
    </citation>
    <scope>NUCLEOTIDE SEQUENCE [LARGE SCALE GENOMIC DNA]</scope>
    <source>
        <strain evidence="5 6">DSM 18772</strain>
    </source>
</reference>
<evidence type="ECO:0000256" key="3">
    <source>
        <dbReference type="ARBA" id="ARBA00022801"/>
    </source>
</evidence>
<comment type="similarity">
    <text evidence="1">Belongs to the peptidase S1C family.</text>
</comment>
<proteinExistence type="inferred from homology"/>
<dbReference type="Pfam" id="PF13365">
    <property type="entry name" value="Trypsin_2"/>
    <property type="match status" value="1"/>
</dbReference>
<keyword evidence="3" id="KW-0378">Hydrolase</keyword>
<dbReference type="InParanoid" id="A0A1M6RNK8"/>
<dbReference type="GO" id="GO:0006508">
    <property type="term" value="P:proteolysis"/>
    <property type="evidence" value="ECO:0007669"/>
    <property type="project" value="UniProtKB-KW"/>
</dbReference>
<dbReference type="PRINTS" id="PR00834">
    <property type="entry name" value="PROTEASES2C"/>
</dbReference>
<dbReference type="Pfam" id="PF13180">
    <property type="entry name" value="PDZ_2"/>
    <property type="match status" value="1"/>
</dbReference>
<dbReference type="EMBL" id="FQYR01000008">
    <property type="protein sequence ID" value="SHK34036.1"/>
    <property type="molecule type" value="Genomic_DNA"/>
</dbReference>
<dbReference type="InterPro" id="IPR001940">
    <property type="entry name" value="Peptidase_S1C"/>
</dbReference>
<gene>
    <name evidence="5" type="ORF">SAMN02745181_3647</name>
</gene>
<protein>
    <submittedName>
        <fullName evidence="5">Serine protease Do</fullName>
    </submittedName>
</protein>
<accession>A0A1M6RNK8</accession>
<dbReference type="PROSITE" id="PS50106">
    <property type="entry name" value="PDZ"/>
    <property type="match status" value="1"/>
</dbReference>
<dbReference type="GO" id="GO:0004252">
    <property type="term" value="F:serine-type endopeptidase activity"/>
    <property type="evidence" value="ECO:0007669"/>
    <property type="project" value="InterPro"/>
</dbReference>
<evidence type="ECO:0000259" key="4">
    <source>
        <dbReference type="PROSITE" id="PS50106"/>
    </source>
</evidence>
<dbReference type="SMART" id="SM00228">
    <property type="entry name" value="PDZ"/>
    <property type="match status" value="1"/>
</dbReference>
<dbReference type="InterPro" id="IPR043504">
    <property type="entry name" value="Peptidase_S1_PA_chymotrypsin"/>
</dbReference>
<dbReference type="Gene3D" id="2.30.42.10">
    <property type="match status" value="1"/>
</dbReference>
<dbReference type="InterPro" id="IPR009003">
    <property type="entry name" value="Peptidase_S1_PA"/>
</dbReference>
<keyword evidence="6" id="KW-1185">Reference proteome</keyword>